<gene>
    <name evidence="1" type="primary">WBGene00274634</name>
</gene>
<organism evidence="1 2">
    <name type="scientific">Pristionchus pacificus</name>
    <name type="common">Parasitic nematode worm</name>
    <dbReference type="NCBI Taxonomy" id="54126"/>
    <lineage>
        <taxon>Eukaryota</taxon>
        <taxon>Metazoa</taxon>
        <taxon>Ecdysozoa</taxon>
        <taxon>Nematoda</taxon>
        <taxon>Chromadorea</taxon>
        <taxon>Rhabditida</taxon>
        <taxon>Rhabditina</taxon>
        <taxon>Diplogasteromorpha</taxon>
        <taxon>Diplogasteroidea</taxon>
        <taxon>Neodiplogasteridae</taxon>
        <taxon>Pristionchus</taxon>
    </lineage>
</organism>
<dbReference type="PROSITE" id="PS51257">
    <property type="entry name" value="PROKAR_LIPOPROTEIN"/>
    <property type="match status" value="1"/>
</dbReference>
<dbReference type="Proteomes" id="UP000005239">
    <property type="component" value="Unassembled WGS sequence"/>
</dbReference>
<sequence length="139" mass="15301">MNGTRSMLRGLYTMAAKIKDVYAISFTTCGCDSLRTLRSSALNVLCPLLIPALHLPKMSTSHHSLAPSPLPLSSTKCRSKLNRPNLCRTPHSSSRSFCTNEQCDHADHKEKIASTPAHPMHRVVTACCEEDPFSSLSYL</sequence>
<evidence type="ECO:0000313" key="1">
    <source>
        <dbReference type="EnsemblMetazoa" id="PPA36265.1"/>
    </source>
</evidence>
<dbReference type="AlphaFoldDB" id="A0A2A6CW84"/>
<protein>
    <submittedName>
        <fullName evidence="1">Uncharacterized protein</fullName>
    </submittedName>
</protein>
<evidence type="ECO:0000313" key="2">
    <source>
        <dbReference type="Proteomes" id="UP000005239"/>
    </source>
</evidence>
<proteinExistence type="predicted"/>
<accession>A0A8R1YRN7</accession>
<reference evidence="2" key="1">
    <citation type="journal article" date="2008" name="Nat. Genet.">
        <title>The Pristionchus pacificus genome provides a unique perspective on nematode lifestyle and parasitism.</title>
        <authorList>
            <person name="Dieterich C."/>
            <person name="Clifton S.W."/>
            <person name="Schuster L.N."/>
            <person name="Chinwalla A."/>
            <person name="Delehaunty K."/>
            <person name="Dinkelacker I."/>
            <person name="Fulton L."/>
            <person name="Fulton R."/>
            <person name="Godfrey J."/>
            <person name="Minx P."/>
            <person name="Mitreva M."/>
            <person name="Roeseler W."/>
            <person name="Tian H."/>
            <person name="Witte H."/>
            <person name="Yang S.P."/>
            <person name="Wilson R.K."/>
            <person name="Sommer R.J."/>
        </authorList>
    </citation>
    <scope>NUCLEOTIDE SEQUENCE [LARGE SCALE GENOMIC DNA]</scope>
    <source>
        <strain evidence="2">PS312</strain>
    </source>
</reference>
<reference evidence="1" key="2">
    <citation type="submission" date="2022-06" db="UniProtKB">
        <authorList>
            <consortium name="EnsemblMetazoa"/>
        </authorList>
    </citation>
    <scope>IDENTIFICATION</scope>
    <source>
        <strain evidence="1">PS312</strain>
    </source>
</reference>
<name>A0A2A6CW84_PRIPA</name>
<dbReference type="EnsemblMetazoa" id="PPA36265.1">
    <property type="protein sequence ID" value="PPA36265.1"/>
    <property type="gene ID" value="WBGene00274634"/>
</dbReference>
<accession>A0A2A6CW84</accession>
<keyword evidence="2" id="KW-1185">Reference proteome</keyword>